<keyword evidence="4" id="KW-1185">Reference proteome</keyword>
<proteinExistence type="predicted"/>
<dbReference type="AlphaFoldDB" id="A0A9W4STH9"/>
<dbReference type="Gene3D" id="1.10.30.10">
    <property type="entry name" value="High mobility group box domain"/>
    <property type="match status" value="1"/>
</dbReference>
<evidence type="ECO:0000256" key="1">
    <source>
        <dbReference type="SAM" id="MobiDB-lite"/>
    </source>
</evidence>
<protein>
    <submittedName>
        <fullName evidence="3">7792_t:CDS:1</fullName>
    </submittedName>
</protein>
<evidence type="ECO:0000313" key="3">
    <source>
        <dbReference type="EMBL" id="CAI2179961.1"/>
    </source>
</evidence>
<dbReference type="InterPro" id="IPR036910">
    <property type="entry name" value="HMG_box_dom_sf"/>
</dbReference>
<dbReference type="EMBL" id="CAMKVN010002186">
    <property type="protein sequence ID" value="CAI2179961.1"/>
    <property type="molecule type" value="Genomic_DNA"/>
</dbReference>
<dbReference type="Pfam" id="PF00505">
    <property type="entry name" value="HMG_box"/>
    <property type="match status" value="1"/>
</dbReference>
<reference evidence="3" key="1">
    <citation type="submission" date="2022-08" db="EMBL/GenBank/DDBJ databases">
        <authorList>
            <person name="Kallberg Y."/>
            <person name="Tangrot J."/>
            <person name="Rosling A."/>
        </authorList>
    </citation>
    <scope>NUCLEOTIDE SEQUENCE</scope>
    <source>
        <strain evidence="3">Wild A</strain>
    </source>
</reference>
<name>A0A9W4STH9_9GLOM</name>
<gene>
    <name evidence="3" type="ORF">FWILDA_LOCUS9347</name>
</gene>
<dbReference type="SUPFAM" id="SSF47095">
    <property type="entry name" value="HMG-box"/>
    <property type="match status" value="1"/>
</dbReference>
<feature type="domain" description="HMG box" evidence="2">
    <location>
        <begin position="38"/>
        <end position="103"/>
    </location>
</feature>
<evidence type="ECO:0000259" key="2">
    <source>
        <dbReference type="Pfam" id="PF00505"/>
    </source>
</evidence>
<accession>A0A9W4STH9</accession>
<organism evidence="3 4">
    <name type="scientific">Funneliformis geosporum</name>
    <dbReference type="NCBI Taxonomy" id="1117311"/>
    <lineage>
        <taxon>Eukaryota</taxon>
        <taxon>Fungi</taxon>
        <taxon>Fungi incertae sedis</taxon>
        <taxon>Mucoromycota</taxon>
        <taxon>Glomeromycotina</taxon>
        <taxon>Glomeromycetes</taxon>
        <taxon>Glomerales</taxon>
        <taxon>Glomeraceae</taxon>
        <taxon>Funneliformis</taxon>
    </lineage>
</organism>
<comment type="caution">
    <text evidence="3">The sequence shown here is derived from an EMBL/GenBank/DDBJ whole genome shotgun (WGS) entry which is preliminary data.</text>
</comment>
<dbReference type="OrthoDB" id="6247875at2759"/>
<feature type="region of interest" description="Disordered" evidence="1">
    <location>
        <begin position="1"/>
        <end position="20"/>
    </location>
</feature>
<evidence type="ECO:0000313" key="4">
    <source>
        <dbReference type="Proteomes" id="UP001153678"/>
    </source>
</evidence>
<dbReference type="Proteomes" id="UP001153678">
    <property type="component" value="Unassembled WGS sequence"/>
</dbReference>
<dbReference type="InterPro" id="IPR009071">
    <property type="entry name" value="HMG_box_dom"/>
</dbReference>
<sequence length="202" mass="23237">MNNNNTHKSHEALPIRVPFPPPIGESELQPTLKKGKLPIRATNQFLLYRTAYIKTMRENGYQDINMRVISKLASDSWNLEPPFVQQEYKSLALRAKGLHQKTIKYLTSLHLEDTISQRPLAPMPVTNANSPPDISTDQVDRLYVADNVQSSQQITENVFFTPSHSSHSYYMMGQMGQMGQDNSYYPIIDIDNGYLPYYEYYI</sequence>